<feature type="region of interest" description="Disordered" evidence="1">
    <location>
        <begin position="32"/>
        <end position="75"/>
    </location>
</feature>
<feature type="transmembrane region" description="Helical" evidence="2">
    <location>
        <begin position="748"/>
        <end position="766"/>
    </location>
</feature>
<dbReference type="PANTHER" id="PTHR38434">
    <property type="entry name" value="BLL2549 PROTEIN"/>
    <property type="match status" value="1"/>
</dbReference>
<feature type="transmembrane region" description="Helical" evidence="2">
    <location>
        <begin position="144"/>
        <end position="161"/>
    </location>
</feature>
<dbReference type="Pfam" id="PF10101">
    <property type="entry name" value="DUF2339"/>
    <property type="match status" value="1"/>
</dbReference>
<feature type="transmembrane region" description="Helical" evidence="2">
    <location>
        <begin position="441"/>
        <end position="460"/>
    </location>
</feature>
<evidence type="ECO:0000256" key="2">
    <source>
        <dbReference type="SAM" id="Phobius"/>
    </source>
</evidence>
<feature type="transmembrane region" description="Helical" evidence="2">
    <location>
        <begin position="559"/>
        <end position="575"/>
    </location>
</feature>
<keyword evidence="4" id="KW-1185">Reference proteome</keyword>
<evidence type="ECO:0000256" key="1">
    <source>
        <dbReference type="SAM" id="MobiDB-lite"/>
    </source>
</evidence>
<dbReference type="RefSeq" id="WP_198917333.1">
    <property type="nucleotide sequence ID" value="NZ_JAEKPD010000018.1"/>
</dbReference>
<sequence>MGFLFSVIVLIGFPWLWLRQNALRRRIDALESRQRDTAAPVPDAARTETPTSDDATAPRSAPTPRRKPNFARAQAQVARDQAESVPLPPAPKRSPAYVLSQGNVDALGGWLRANWTLAIAAVSLILGGLFMVQYGVERGLLSPRLRILGALALGVALIGAGEWVRRRHGDESPLTRHLPSTFAGAGIVVLFIACLSAHALYGLIGSGLALAAAALVAAAAILMGWLYAPFLPAIGLLGGLAAPVLVGGSSGDPIVLYPYFTVLGLAGLAIDSPRRTAWLSTLALIVAMAGLELARVAQPDALAFLLAALALAAGTLIVPQWTLVPRLSGPPVPPWNGSGRPAFPALLGAAGIAIACYVTLAIGLDGLRATDQSWLALGGFVGLFAVHALWLRRAAPLDPLAVLPVLGFLALAALQPLERGALWTDFAAFAQAEPETALPTVLWWILGGAAIVALAAFQRLRMVLHDAPDAPGATWWTTLAATILPATALLVERLWTPRDIIGAYPVALAVMAGAALLVVLTQARARLGGAFRQRETGMLAASALLMIALALFLLLTKDALTLGLAVLMVLAVALDRRFGLRILVWVAQLGAAVIGYRLVVDPGVDFSAVRSSWPAFLASHLGAIAGFEAARRLARPNRRTLVAVAESGLATTLGLLVMLLIARAFDGQPSAAWFPGLLAAIWASVAMGQVWRLRGARGAVRVLRAGLSGIAALSALAFMGLQVVTSAFMLKRPVPEVVVGPPIFDTIAVAWLPLAAVLGICAWIAGRSGLGQARTLRIVSCAGAALAVIAWGFLEIRRLWRGPDLSAFGPSDGELYTYTLAMLAASLAVLAVAVLRRSELLRRIAMIGVALTIAKVFLLDTAGLSGLTRVVSFVGLGLALAGLAWVNRRIDGLWSPRDPKPD</sequence>
<feature type="transmembrane region" description="Helical" evidence="2">
    <location>
        <begin position="472"/>
        <end position="491"/>
    </location>
</feature>
<dbReference type="Proteomes" id="UP000642488">
    <property type="component" value="Unassembled WGS sequence"/>
</dbReference>
<dbReference type="PIRSF" id="PIRSF035905">
    <property type="entry name" value="UCP035905_mp"/>
    <property type="match status" value="1"/>
</dbReference>
<feature type="transmembrane region" description="Helical" evidence="2">
    <location>
        <begin position="208"/>
        <end position="225"/>
    </location>
</feature>
<comment type="caution">
    <text evidence="3">The sequence shown here is derived from an EMBL/GenBank/DDBJ whole genome shotgun (WGS) entry which is preliminary data.</text>
</comment>
<gene>
    <name evidence="3" type="ORF">ILP92_15520</name>
</gene>
<feature type="transmembrane region" description="Helical" evidence="2">
    <location>
        <begin position="844"/>
        <end position="864"/>
    </location>
</feature>
<feature type="transmembrane region" description="Helical" evidence="2">
    <location>
        <begin position="113"/>
        <end position="132"/>
    </location>
</feature>
<dbReference type="PANTHER" id="PTHR38434:SF1">
    <property type="entry name" value="BLL2549 PROTEIN"/>
    <property type="match status" value="1"/>
</dbReference>
<feature type="transmembrane region" description="Helical" evidence="2">
    <location>
        <begin position="870"/>
        <end position="887"/>
    </location>
</feature>
<proteinExistence type="predicted"/>
<keyword evidence="2" id="KW-1133">Transmembrane helix</keyword>
<feature type="transmembrane region" description="Helical" evidence="2">
    <location>
        <begin position="276"/>
        <end position="294"/>
    </location>
</feature>
<dbReference type="InterPro" id="IPR014600">
    <property type="entry name" value="UCP035905_mem"/>
</dbReference>
<feature type="transmembrane region" description="Helical" evidence="2">
    <location>
        <begin position="705"/>
        <end position="728"/>
    </location>
</feature>
<feature type="transmembrane region" description="Helical" evidence="2">
    <location>
        <begin position="231"/>
        <end position="247"/>
    </location>
</feature>
<feature type="transmembrane region" description="Helical" evidence="2">
    <location>
        <begin position="503"/>
        <end position="523"/>
    </location>
</feature>
<dbReference type="AlphaFoldDB" id="A0A934IJJ1"/>
<feature type="transmembrane region" description="Helical" evidence="2">
    <location>
        <begin position="342"/>
        <end position="362"/>
    </location>
</feature>
<reference evidence="3" key="1">
    <citation type="submission" date="2020-12" db="EMBL/GenBank/DDBJ databases">
        <title>Bacterial taxonomy.</title>
        <authorList>
            <person name="Pan X."/>
        </authorList>
    </citation>
    <scope>NUCLEOTIDE SEQUENCE</scope>
    <source>
        <strain evidence="3">KCTC 52957</strain>
    </source>
</reference>
<evidence type="ECO:0000313" key="4">
    <source>
        <dbReference type="Proteomes" id="UP000642488"/>
    </source>
</evidence>
<feature type="transmembrane region" description="Helical" evidence="2">
    <location>
        <begin position="671"/>
        <end position="693"/>
    </location>
</feature>
<protein>
    <submittedName>
        <fullName evidence="3">DUF2339 domain-containing protein</fullName>
    </submittedName>
</protein>
<dbReference type="InterPro" id="IPR019286">
    <property type="entry name" value="DUF2339_TM"/>
</dbReference>
<feature type="transmembrane region" description="Helical" evidence="2">
    <location>
        <begin position="778"/>
        <end position="796"/>
    </location>
</feature>
<feature type="transmembrane region" description="Helical" evidence="2">
    <location>
        <begin position="582"/>
        <end position="599"/>
    </location>
</feature>
<evidence type="ECO:0000313" key="3">
    <source>
        <dbReference type="EMBL" id="MBJ3764157.1"/>
    </source>
</evidence>
<feature type="transmembrane region" description="Helical" evidence="2">
    <location>
        <begin position="301"/>
        <end position="322"/>
    </location>
</feature>
<organism evidence="3 4">
    <name type="scientific">Palleronia pontilimi</name>
    <dbReference type="NCBI Taxonomy" id="1964209"/>
    <lineage>
        <taxon>Bacteria</taxon>
        <taxon>Pseudomonadati</taxon>
        <taxon>Pseudomonadota</taxon>
        <taxon>Alphaproteobacteria</taxon>
        <taxon>Rhodobacterales</taxon>
        <taxon>Roseobacteraceae</taxon>
        <taxon>Palleronia</taxon>
    </lineage>
</organism>
<feature type="transmembrane region" description="Helical" evidence="2">
    <location>
        <begin position="535"/>
        <end position="553"/>
    </location>
</feature>
<feature type="transmembrane region" description="Helical" evidence="2">
    <location>
        <begin position="374"/>
        <end position="391"/>
    </location>
</feature>
<dbReference type="EMBL" id="JAEKPD010000018">
    <property type="protein sequence ID" value="MBJ3764157.1"/>
    <property type="molecule type" value="Genomic_DNA"/>
</dbReference>
<accession>A0A934IJJ1</accession>
<name>A0A934IJJ1_9RHOB</name>
<feature type="transmembrane region" description="Helical" evidence="2">
    <location>
        <begin position="816"/>
        <end position="835"/>
    </location>
</feature>
<feature type="transmembrane region" description="Helical" evidence="2">
    <location>
        <begin position="641"/>
        <end position="665"/>
    </location>
</feature>
<keyword evidence="2" id="KW-0812">Transmembrane</keyword>
<feature type="transmembrane region" description="Helical" evidence="2">
    <location>
        <begin position="181"/>
        <end position="201"/>
    </location>
</feature>
<keyword evidence="2" id="KW-0472">Membrane</keyword>